<protein>
    <submittedName>
        <fullName evidence="1">Uncharacterized protein</fullName>
    </submittedName>
</protein>
<dbReference type="EMBL" id="WHWB01034618">
    <property type="protein sequence ID" value="KAJ7407093.1"/>
    <property type="molecule type" value="Genomic_DNA"/>
</dbReference>
<reference evidence="1" key="1">
    <citation type="submission" date="2019-10" db="EMBL/GenBank/DDBJ databases">
        <authorList>
            <person name="Soares A.E.R."/>
            <person name="Aleixo A."/>
            <person name="Schneider P."/>
            <person name="Miyaki C.Y."/>
            <person name="Schneider M.P."/>
            <person name="Mello C."/>
            <person name="Vasconcelos A.T.R."/>
        </authorList>
    </citation>
    <scope>NUCLEOTIDE SEQUENCE</scope>
    <source>
        <tissue evidence="1">Muscle</tissue>
    </source>
</reference>
<evidence type="ECO:0000313" key="1">
    <source>
        <dbReference type="EMBL" id="KAJ7407093.1"/>
    </source>
</evidence>
<dbReference type="Proteomes" id="UP001145742">
    <property type="component" value="Unassembled WGS sequence"/>
</dbReference>
<accession>A0ABQ9CQ65</accession>
<comment type="caution">
    <text evidence="1">The sequence shown here is derived from an EMBL/GenBank/DDBJ whole genome shotgun (WGS) entry which is preliminary data.</text>
</comment>
<gene>
    <name evidence="1" type="ORF">WISP_127975</name>
</gene>
<keyword evidence="2" id="KW-1185">Reference proteome</keyword>
<evidence type="ECO:0000313" key="2">
    <source>
        <dbReference type="Proteomes" id="UP001145742"/>
    </source>
</evidence>
<name>A0ABQ9CQ65_9PASS</name>
<sequence>MEEPLVRQAVPLQPMEEPLVRQAVPLQPMEEPLVRQAVPLQPMEEPLVRQAVPLQPLEEPLLLMLSSEAFLACVEQRNTTYTGEVFHYSNHVGGPSLDLLQQVDVLPVLGTPELDATLVVGYHQSGAERKNRLLQPAGHPSFDAAQDTSDFLGCDRTLPDHAQSLIHQHPQVPLAGLFISQPVLMAGVVLIHVHEIPMGPFLTLAQVSLSGIQSFRCVNHITQLGVI</sequence>
<organism evidence="1 2">
    <name type="scientific">Willisornis vidua</name>
    <name type="common">Xingu scale-backed antbird</name>
    <dbReference type="NCBI Taxonomy" id="1566151"/>
    <lineage>
        <taxon>Eukaryota</taxon>
        <taxon>Metazoa</taxon>
        <taxon>Chordata</taxon>
        <taxon>Craniata</taxon>
        <taxon>Vertebrata</taxon>
        <taxon>Euteleostomi</taxon>
        <taxon>Archelosauria</taxon>
        <taxon>Archosauria</taxon>
        <taxon>Dinosauria</taxon>
        <taxon>Saurischia</taxon>
        <taxon>Theropoda</taxon>
        <taxon>Coelurosauria</taxon>
        <taxon>Aves</taxon>
        <taxon>Neognathae</taxon>
        <taxon>Neoaves</taxon>
        <taxon>Telluraves</taxon>
        <taxon>Australaves</taxon>
        <taxon>Passeriformes</taxon>
        <taxon>Thamnophilidae</taxon>
        <taxon>Willisornis</taxon>
    </lineage>
</organism>
<proteinExistence type="predicted"/>